<protein>
    <recommendedName>
        <fullName evidence="11">D-Ala-D-Ala dipeptidase</fullName>
    </recommendedName>
</protein>
<evidence type="ECO:0000256" key="6">
    <source>
        <dbReference type="ARBA" id="ARBA00022997"/>
    </source>
</evidence>
<evidence type="ECO:0000313" key="9">
    <source>
        <dbReference type="EMBL" id="GLS19078.1"/>
    </source>
</evidence>
<dbReference type="EMBL" id="BSPC01000017">
    <property type="protein sequence ID" value="GLS19078.1"/>
    <property type="molecule type" value="Genomic_DNA"/>
</dbReference>
<keyword evidence="7" id="KW-0482">Metalloprotease</keyword>
<evidence type="ECO:0000256" key="4">
    <source>
        <dbReference type="ARBA" id="ARBA00022801"/>
    </source>
</evidence>
<evidence type="ECO:0000256" key="2">
    <source>
        <dbReference type="ARBA" id="ARBA00022670"/>
    </source>
</evidence>
<name>A0ABQ6CFM5_9HYPH</name>
<keyword evidence="3" id="KW-0479">Metal-binding</keyword>
<dbReference type="SUPFAM" id="SSF55166">
    <property type="entry name" value="Hedgehog/DD-peptidase"/>
    <property type="match status" value="1"/>
</dbReference>
<comment type="caution">
    <text evidence="9">The sequence shown here is derived from an EMBL/GenBank/DDBJ whole genome shotgun (WGS) entry which is preliminary data.</text>
</comment>
<dbReference type="PANTHER" id="PTHR43126:SF2">
    <property type="entry name" value="D-ALANYL-D-ALANINE DIPEPTIDASE"/>
    <property type="match status" value="1"/>
</dbReference>
<evidence type="ECO:0000313" key="10">
    <source>
        <dbReference type="Proteomes" id="UP001156882"/>
    </source>
</evidence>
<dbReference type="RefSeq" id="WP_284311952.1">
    <property type="nucleotide sequence ID" value="NZ_BSPC01000017.1"/>
</dbReference>
<keyword evidence="10" id="KW-1185">Reference proteome</keyword>
<dbReference type="Gene3D" id="3.30.1380.10">
    <property type="match status" value="1"/>
</dbReference>
<dbReference type="InterPro" id="IPR009045">
    <property type="entry name" value="Zn_M74/Hedgehog-like"/>
</dbReference>
<sequence length="268" mass="29821">MDLLSPIPLRPESAGTASGYSLVPFDRADSRWPEPLVDLAAEGLLTQSWYARTDGGNAPYHKRIAGAVEVVAARAGVAERLKQADAAVKDHGLRIKTLDAYRPVETQMGLWTFFEAEVAAEHPELSPEAREAIVRTFVSDPRRFNREDETTWPIHSTGGSVDVMLVDAVSGALLDHGAAFDEGHERSYTDHYERLLQRGEIGPEDPRLLNRRVLFNAMVNAGFTNYAYEFWHFDYGTQLHILTLRDKGAANAPQAAWYGTTDLPEGLW</sequence>
<evidence type="ECO:0000256" key="8">
    <source>
        <dbReference type="ARBA" id="ARBA00023316"/>
    </source>
</evidence>
<keyword evidence="6" id="KW-0224">Dipeptidase</keyword>
<evidence type="ECO:0008006" key="11">
    <source>
        <dbReference type="Google" id="ProtNLM"/>
    </source>
</evidence>
<dbReference type="Proteomes" id="UP001156882">
    <property type="component" value="Unassembled WGS sequence"/>
</dbReference>
<evidence type="ECO:0000256" key="3">
    <source>
        <dbReference type="ARBA" id="ARBA00022723"/>
    </source>
</evidence>
<proteinExistence type="predicted"/>
<keyword evidence="5" id="KW-0862">Zinc</keyword>
<dbReference type="Pfam" id="PF01427">
    <property type="entry name" value="Peptidase_M15"/>
    <property type="match status" value="1"/>
</dbReference>
<evidence type="ECO:0000256" key="7">
    <source>
        <dbReference type="ARBA" id="ARBA00023049"/>
    </source>
</evidence>
<evidence type="ECO:0000256" key="5">
    <source>
        <dbReference type="ARBA" id="ARBA00022833"/>
    </source>
</evidence>
<organism evidence="9 10">
    <name type="scientific">Labrys miyagiensis</name>
    <dbReference type="NCBI Taxonomy" id="346912"/>
    <lineage>
        <taxon>Bacteria</taxon>
        <taxon>Pseudomonadati</taxon>
        <taxon>Pseudomonadota</taxon>
        <taxon>Alphaproteobacteria</taxon>
        <taxon>Hyphomicrobiales</taxon>
        <taxon>Xanthobacteraceae</taxon>
        <taxon>Labrys</taxon>
    </lineage>
</organism>
<gene>
    <name evidence="9" type="ORF">GCM10007874_20950</name>
</gene>
<keyword evidence="2" id="KW-0645">Protease</keyword>
<dbReference type="InterPro" id="IPR000755">
    <property type="entry name" value="A_A_dipeptidase"/>
</dbReference>
<keyword evidence="8" id="KW-0961">Cell wall biogenesis/degradation</keyword>
<evidence type="ECO:0000256" key="1">
    <source>
        <dbReference type="ARBA" id="ARBA00001362"/>
    </source>
</evidence>
<reference evidence="10" key="1">
    <citation type="journal article" date="2019" name="Int. J. Syst. Evol. Microbiol.">
        <title>The Global Catalogue of Microorganisms (GCM) 10K type strain sequencing project: providing services to taxonomists for standard genome sequencing and annotation.</title>
        <authorList>
            <consortium name="The Broad Institute Genomics Platform"/>
            <consortium name="The Broad Institute Genome Sequencing Center for Infectious Disease"/>
            <person name="Wu L."/>
            <person name="Ma J."/>
        </authorList>
    </citation>
    <scope>NUCLEOTIDE SEQUENCE [LARGE SCALE GENOMIC DNA]</scope>
    <source>
        <strain evidence="10">NBRC 101365</strain>
    </source>
</reference>
<accession>A0ABQ6CFM5</accession>
<comment type="catalytic activity">
    <reaction evidence="1">
        <text>D-alanyl-D-alanine + H2O = 2 D-alanine</text>
        <dbReference type="Rhea" id="RHEA:20661"/>
        <dbReference type="ChEBI" id="CHEBI:15377"/>
        <dbReference type="ChEBI" id="CHEBI:57416"/>
        <dbReference type="ChEBI" id="CHEBI:57822"/>
        <dbReference type="EC" id="3.4.13.22"/>
    </reaction>
</comment>
<dbReference type="PANTHER" id="PTHR43126">
    <property type="entry name" value="D-ALANYL-D-ALANINE DIPEPTIDASE"/>
    <property type="match status" value="1"/>
</dbReference>
<keyword evidence="4" id="KW-0378">Hydrolase</keyword>